<keyword evidence="2" id="KW-0378">Hydrolase</keyword>
<dbReference type="Gene3D" id="3.40.1800.10">
    <property type="entry name" value="His-Me finger endonucleases"/>
    <property type="match status" value="1"/>
</dbReference>
<accession>A0A3Q9WV19</accession>
<feature type="region of interest" description="Disordered" evidence="1">
    <location>
        <begin position="47"/>
        <end position="76"/>
    </location>
</feature>
<protein>
    <submittedName>
        <fullName evidence="2">Endonuclease VII</fullName>
    </submittedName>
</protein>
<dbReference type="InterPro" id="IPR044925">
    <property type="entry name" value="His-Me_finger_sf"/>
</dbReference>
<dbReference type="KEGG" id="vg:55009332"/>
<evidence type="ECO:0000256" key="1">
    <source>
        <dbReference type="SAM" id="MobiDB-lite"/>
    </source>
</evidence>
<keyword evidence="2" id="KW-0255">Endonuclease</keyword>
<dbReference type="InterPro" id="IPR038563">
    <property type="entry name" value="Endonuclease_7_sf"/>
</dbReference>
<feature type="region of interest" description="Disordered" evidence="1">
    <location>
        <begin position="8"/>
        <end position="27"/>
    </location>
</feature>
<dbReference type="GeneID" id="55009332"/>
<dbReference type="RefSeq" id="YP_009817999.1">
    <property type="nucleotide sequence ID" value="NC_048130.1"/>
</dbReference>
<organismHost>
    <name type="scientific">Klebsiella pneumoniae</name>
    <dbReference type="NCBI Taxonomy" id="573"/>
</organismHost>
<dbReference type="InterPro" id="IPR004211">
    <property type="entry name" value="Endonuclease_7"/>
</dbReference>
<dbReference type="Pfam" id="PF02945">
    <property type="entry name" value="Endonuclease_7"/>
    <property type="match status" value="1"/>
</dbReference>
<name>A0A3Q9WV19_BPK41</name>
<proteinExistence type="predicted"/>
<sequence length="177" mass="19608">MAIALLVESSGVNHQPHKEGQMANKRKPIVNGEKECSKCSEWKPLSEYGKSSGRPSGQSQCKECRKSGKRGKPTSAQCRSSHREWILKNTYGITSEEFGRMLEEQGGVCRICHKGPSGRFKHLCVDHCHTTGKVRGLLCHACNKSLGFLEDDPARIKRLIDYLGGPNEPSKSVNKKS</sequence>
<organism evidence="2 3">
    <name type="scientific">Klebsiella phage KN4-1</name>
    <name type="common">Bacteriophage KN4-1</name>
    <dbReference type="NCBI Taxonomy" id="2282631"/>
    <lineage>
        <taxon>Viruses</taxon>
        <taxon>Duplodnaviria</taxon>
        <taxon>Heunggongvirae</taxon>
        <taxon>Uroviricota</taxon>
        <taxon>Caudoviricetes</taxon>
        <taxon>Autographivirales</taxon>
        <taxon>Autotranscriptaviridae</taxon>
        <taxon>Studiervirinae</taxon>
        <taxon>Przondovirus</taxon>
        <taxon>Przondovirus KN41</taxon>
    </lineage>
</organism>
<reference evidence="2" key="1">
    <citation type="journal article" date="2019" name="Microb. Biotechnol.">
        <title>Identification of three podoviruses infecting Klebsiella encoding capsule depolymerases that digest specific capsular types.</title>
        <authorList>
            <person name="Pan Y.-J."/>
            <person name="Lin T.-L."/>
            <person name="Chen Y.-Y."/>
            <person name="Lai P.-H."/>
            <person name="Tsai Y.-T."/>
            <person name="Hsu C.-R."/>
            <person name="Hsieh P.-F."/>
            <person name="Lin Y.-T."/>
            <person name="Wang J.-T."/>
        </authorList>
    </citation>
    <scope>NUCLEOTIDE SEQUENCE [LARGE SCALE GENOMIC DNA]</scope>
</reference>
<dbReference type="GO" id="GO:0004519">
    <property type="term" value="F:endonuclease activity"/>
    <property type="evidence" value="ECO:0007669"/>
    <property type="project" value="UniProtKB-KW"/>
</dbReference>
<dbReference type="EMBL" id="LC413195">
    <property type="protein sequence ID" value="BBF66884.1"/>
    <property type="molecule type" value="Genomic_DNA"/>
</dbReference>
<evidence type="ECO:0000313" key="2">
    <source>
        <dbReference type="EMBL" id="BBF66884.1"/>
    </source>
</evidence>
<dbReference type="Proteomes" id="UP000278548">
    <property type="component" value="Segment"/>
</dbReference>
<evidence type="ECO:0000313" key="3">
    <source>
        <dbReference type="Proteomes" id="UP000278548"/>
    </source>
</evidence>
<keyword evidence="3" id="KW-1185">Reference proteome</keyword>
<keyword evidence="2" id="KW-0540">Nuclease</keyword>
<dbReference type="SUPFAM" id="SSF54060">
    <property type="entry name" value="His-Me finger endonucleases"/>
    <property type="match status" value="1"/>
</dbReference>